<keyword evidence="5" id="KW-0931">ER-Golgi transport</keyword>
<evidence type="ECO:0000256" key="5">
    <source>
        <dbReference type="RuleBase" id="RU367026"/>
    </source>
</evidence>
<evidence type="ECO:0000313" key="9">
    <source>
        <dbReference type="EMBL" id="ACI90387.1"/>
    </source>
</evidence>
<keyword evidence="3 5" id="KW-1133">Transmembrane helix</keyword>
<dbReference type="EMBL" id="EU637022">
    <property type="protein sequence ID" value="ACI90387.1"/>
    <property type="molecule type" value="Genomic_DNA"/>
</dbReference>
<accession>B6S367</accession>
<sequence length="250" mass="29342">MSFQWTFLATFLYFELLVVIILLLPWDKFFKSRLARAFTAGAKYYFNFIIYAIRELRKYSGTEMTDRSTPHAEVHAHMKQFRSQRNFYIAGFALFLCVIKRLIGLLTAVAREMADSAAARKQAEGAHRHLEGLKTNDPSKIDPREIPVSSGNPPRYIDPKVHDAEVDQYKREALKAREDIETLREQYEKTIKEYDELKTDHQKLQFYRERNRTRTNEIVFSSKQTKKIFSSLLIRLTHVHSCGFSFDENS</sequence>
<keyword evidence="4 5" id="KW-0472">Membrane</keyword>
<dbReference type="GO" id="GO:0006888">
    <property type="term" value="P:endoplasmic reticulum to Golgi vesicle-mediated transport"/>
    <property type="evidence" value="ECO:0007669"/>
    <property type="project" value="UniProtKB-UniRule"/>
</dbReference>
<dbReference type="GO" id="GO:0005789">
    <property type="term" value="C:endoplasmic reticulum membrane"/>
    <property type="evidence" value="ECO:0007669"/>
    <property type="project" value="UniProtKB-SubCell"/>
</dbReference>
<organism evidence="9">
    <name type="scientific">Philodina roseola</name>
    <name type="common">Rotifer</name>
    <dbReference type="NCBI Taxonomy" id="96448"/>
    <lineage>
        <taxon>Eukaryota</taxon>
        <taxon>Metazoa</taxon>
        <taxon>Spiralia</taxon>
        <taxon>Gnathifera</taxon>
        <taxon>Rotifera</taxon>
        <taxon>Eurotatoria</taxon>
        <taxon>Bdelloidea</taxon>
        <taxon>Philodinida</taxon>
        <taxon>Philodinidae</taxon>
        <taxon>Philodina</taxon>
    </lineage>
</organism>
<comment type="function">
    <text evidence="5">May play a role in anterograde transport of membrane proteins from the endoplasmic reticulum to the Golgi.</text>
</comment>
<feature type="transmembrane region" description="Helical" evidence="5">
    <location>
        <begin position="87"/>
        <end position="110"/>
    </location>
</feature>
<feature type="coiled-coil region" evidence="6">
    <location>
        <begin position="166"/>
        <end position="204"/>
    </location>
</feature>
<feature type="compositionally biased region" description="Basic and acidic residues" evidence="7">
    <location>
        <begin position="125"/>
        <end position="145"/>
    </location>
</feature>
<keyword evidence="6" id="KW-0175">Coiled coil</keyword>
<dbReference type="PANTHER" id="PTHR12701:SF20">
    <property type="entry name" value="ENDOPLASMIC RETICULUM TRANSMEMBRANE PROTEIN"/>
    <property type="match status" value="1"/>
</dbReference>
<dbReference type="GO" id="GO:0006886">
    <property type="term" value="P:intracellular protein transport"/>
    <property type="evidence" value="ECO:0007669"/>
    <property type="project" value="UniProtKB-UniRule"/>
</dbReference>
<feature type="transmembrane region" description="Helical" evidence="5">
    <location>
        <begin position="6"/>
        <end position="26"/>
    </location>
</feature>
<reference evidence="9" key="1">
    <citation type="submission" date="2008-04" db="EMBL/GenBank/DDBJ databases">
        <title>Hox genes are not clustered in the bdelloid rotifer Philodina roseola.</title>
        <authorList>
            <person name="Mark Welch J.L."/>
            <person name="Mark Welch D.B."/>
        </authorList>
    </citation>
    <scope>NUCLEOTIDE SEQUENCE</scope>
</reference>
<evidence type="ECO:0000256" key="6">
    <source>
        <dbReference type="SAM" id="Coils"/>
    </source>
</evidence>
<feature type="domain" description="BAP29/BAP31 transmembrane" evidence="8">
    <location>
        <begin position="1"/>
        <end position="117"/>
    </location>
</feature>
<dbReference type="InterPro" id="IPR008417">
    <property type="entry name" value="BAP29/BAP31"/>
</dbReference>
<proteinExistence type="inferred from homology"/>
<dbReference type="PANTHER" id="PTHR12701">
    <property type="entry name" value="BCR-ASSOCIATED PROTEIN, BAP"/>
    <property type="match status" value="1"/>
</dbReference>
<dbReference type="InterPro" id="IPR040463">
    <property type="entry name" value="BAP29/BAP31_N"/>
</dbReference>
<keyword evidence="5" id="KW-0256">Endoplasmic reticulum</keyword>
<comment type="subcellular location">
    <subcellularLocation>
        <location evidence="5">Endoplasmic reticulum membrane</location>
        <topology evidence="5">Multi-pass membrane protein</topology>
    </subcellularLocation>
    <subcellularLocation>
        <location evidence="1">Membrane</location>
        <topology evidence="1">Multi-pass membrane protein</topology>
    </subcellularLocation>
</comment>
<dbReference type="AlphaFoldDB" id="B6S367"/>
<comment type="caution">
    <text evidence="5">Lacks conserved residue(s) required for the propagation of feature annotation.</text>
</comment>
<keyword evidence="2 5" id="KW-0812">Transmembrane</keyword>
<evidence type="ECO:0000259" key="8">
    <source>
        <dbReference type="Pfam" id="PF05529"/>
    </source>
</evidence>
<protein>
    <recommendedName>
        <fullName evidence="5">Endoplasmic reticulum transmembrane protein</fullName>
    </recommendedName>
</protein>
<feature type="region of interest" description="Disordered" evidence="7">
    <location>
        <begin position="125"/>
        <end position="159"/>
    </location>
</feature>
<dbReference type="Pfam" id="PF05529">
    <property type="entry name" value="Bap31"/>
    <property type="match status" value="1"/>
</dbReference>
<evidence type="ECO:0000256" key="3">
    <source>
        <dbReference type="ARBA" id="ARBA00022989"/>
    </source>
</evidence>
<keyword evidence="5" id="KW-0653">Protein transport</keyword>
<name>B6S367_PHIRO</name>
<keyword evidence="5" id="KW-0813">Transport</keyword>
<evidence type="ECO:0000256" key="4">
    <source>
        <dbReference type="ARBA" id="ARBA00023136"/>
    </source>
</evidence>
<dbReference type="GO" id="GO:0070973">
    <property type="term" value="P:protein localization to endoplasmic reticulum exit site"/>
    <property type="evidence" value="ECO:0007669"/>
    <property type="project" value="UniProtKB-UniRule"/>
</dbReference>
<evidence type="ECO:0000256" key="1">
    <source>
        <dbReference type="ARBA" id="ARBA00004141"/>
    </source>
</evidence>
<comment type="similarity">
    <text evidence="5">Belongs to the BCAP29/BCAP31 family.</text>
</comment>
<evidence type="ECO:0000256" key="7">
    <source>
        <dbReference type="SAM" id="MobiDB-lite"/>
    </source>
</evidence>
<evidence type="ECO:0000256" key="2">
    <source>
        <dbReference type="ARBA" id="ARBA00022692"/>
    </source>
</evidence>